<reference evidence="10 11" key="1">
    <citation type="submission" date="2018-06" db="EMBL/GenBank/DDBJ databases">
        <title>Genomic Encyclopedia of Archaeal and Bacterial Type Strains, Phase II (KMG-II): from individual species to whole genera.</title>
        <authorList>
            <person name="Goeker M."/>
        </authorList>
    </citation>
    <scope>NUCLEOTIDE SEQUENCE [LARGE SCALE GENOMIC DNA]</scope>
    <source>
        <strain evidence="10 11">JCM 11668</strain>
    </source>
</reference>
<proteinExistence type="predicted"/>
<gene>
    <name evidence="10" type="ORF">BJ122_101131</name>
</gene>
<dbReference type="OrthoDB" id="9767435at2"/>
<comment type="caution">
    <text evidence="10">The sequence shown here is derived from an EMBL/GenBank/DDBJ whole genome shotgun (WGS) entry which is preliminary data.</text>
</comment>
<dbReference type="EMBL" id="QJTI01000001">
    <property type="protein sequence ID" value="PYF05392.1"/>
    <property type="molecule type" value="Genomic_DNA"/>
</dbReference>
<dbReference type="SUPFAM" id="SSF55874">
    <property type="entry name" value="ATPase domain of HSP90 chaperone/DNA topoisomerase II/histidine kinase"/>
    <property type="match status" value="1"/>
</dbReference>
<evidence type="ECO:0000256" key="1">
    <source>
        <dbReference type="ARBA" id="ARBA00000085"/>
    </source>
</evidence>
<keyword evidence="11" id="KW-1185">Reference proteome</keyword>
<dbReference type="InterPro" id="IPR011495">
    <property type="entry name" value="Sig_transdc_His_kin_sub2_dim/P"/>
</dbReference>
<evidence type="ECO:0000259" key="9">
    <source>
        <dbReference type="Pfam" id="PF07568"/>
    </source>
</evidence>
<feature type="domain" description="Histidine kinase/HSP90-like ATPase" evidence="8">
    <location>
        <begin position="119"/>
        <end position="212"/>
    </location>
</feature>
<sequence length="213" mass="23383">MAFQASSSKRGDAPRFNLRGEADYRIAKSLTMISGVIRLRAFKADLSDPQAALLEIADRIDAVGALHNLLIESMTGGVQLSSYLQQVCRNSAQALAPQPTEFIVDCRPEHLVPFRVALPLGLLTAELISNSLKHASSANEPCRVTMVCSRPRPDLLRFSYQDDGPGFPDDFDMMRDGKVGMRLIQSLCERMHGDGIWANTAGGLRFDMTVPMS</sequence>
<dbReference type="EC" id="2.7.13.3" evidence="2"/>
<protein>
    <recommendedName>
        <fullName evidence="2">histidine kinase</fullName>
        <ecNumber evidence="2">2.7.13.3</ecNumber>
    </recommendedName>
</protein>
<evidence type="ECO:0000313" key="11">
    <source>
        <dbReference type="Proteomes" id="UP000248148"/>
    </source>
</evidence>
<organism evidence="10 11">
    <name type="scientific">Rhodopseudomonas faecalis</name>
    <dbReference type="NCBI Taxonomy" id="99655"/>
    <lineage>
        <taxon>Bacteria</taxon>
        <taxon>Pseudomonadati</taxon>
        <taxon>Pseudomonadota</taxon>
        <taxon>Alphaproteobacteria</taxon>
        <taxon>Hyphomicrobiales</taxon>
        <taxon>Nitrobacteraceae</taxon>
        <taxon>Rhodopseudomonas</taxon>
    </lineage>
</organism>
<feature type="domain" description="Signal transduction histidine kinase subgroup 2 dimerisation and phosphoacceptor" evidence="9">
    <location>
        <begin position="21"/>
        <end position="92"/>
    </location>
</feature>
<keyword evidence="5" id="KW-0547">Nucleotide-binding</keyword>
<evidence type="ECO:0000256" key="7">
    <source>
        <dbReference type="ARBA" id="ARBA00022840"/>
    </source>
</evidence>
<evidence type="ECO:0000256" key="4">
    <source>
        <dbReference type="ARBA" id="ARBA00022679"/>
    </source>
</evidence>
<dbReference type="Pfam" id="PF02518">
    <property type="entry name" value="HATPase_c"/>
    <property type="match status" value="1"/>
</dbReference>
<evidence type="ECO:0000259" key="8">
    <source>
        <dbReference type="Pfam" id="PF02518"/>
    </source>
</evidence>
<dbReference type="InterPro" id="IPR003594">
    <property type="entry name" value="HATPase_dom"/>
</dbReference>
<keyword evidence="3" id="KW-0597">Phosphoprotein</keyword>
<comment type="catalytic activity">
    <reaction evidence="1">
        <text>ATP + protein L-histidine = ADP + protein N-phospho-L-histidine.</text>
        <dbReference type="EC" id="2.7.13.3"/>
    </reaction>
</comment>
<evidence type="ECO:0000256" key="2">
    <source>
        <dbReference type="ARBA" id="ARBA00012438"/>
    </source>
</evidence>
<dbReference type="PANTHER" id="PTHR41523:SF8">
    <property type="entry name" value="ETHYLENE RESPONSE SENSOR PROTEIN"/>
    <property type="match status" value="1"/>
</dbReference>
<evidence type="ECO:0000256" key="5">
    <source>
        <dbReference type="ARBA" id="ARBA00022741"/>
    </source>
</evidence>
<dbReference type="Pfam" id="PF07568">
    <property type="entry name" value="HisKA_2"/>
    <property type="match status" value="1"/>
</dbReference>
<keyword evidence="6 10" id="KW-0418">Kinase</keyword>
<evidence type="ECO:0000256" key="3">
    <source>
        <dbReference type="ARBA" id="ARBA00022553"/>
    </source>
</evidence>
<keyword evidence="4" id="KW-0808">Transferase</keyword>
<dbReference type="RefSeq" id="WP_110779264.1">
    <property type="nucleotide sequence ID" value="NZ_QJTI01000001.1"/>
</dbReference>
<dbReference type="GO" id="GO:0005524">
    <property type="term" value="F:ATP binding"/>
    <property type="evidence" value="ECO:0007669"/>
    <property type="project" value="UniProtKB-KW"/>
</dbReference>
<dbReference type="GO" id="GO:0004673">
    <property type="term" value="F:protein histidine kinase activity"/>
    <property type="evidence" value="ECO:0007669"/>
    <property type="project" value="UniProtKB-EC"/>
</dbReference>
<dbReference type="AlphaFoldDB" id="A0A318TKP5"/>
<accession>A0A318TKP5</accession>
<dbReference type="PANTHER" id="PTHR41523">
    <property type="entry name" value="TWO-COMPONENT SYSTEM SENSOR PROTEIN"/>
    <property type="match status" value="1"/>
</dbReference>
<name>A0A318TKP5_9BRAD</name>
<dbReference type="Proteomes" id="UP000248148">
    <property type="component" value="Unassembled WGS sequence"/>
</dbReference>
<evidence type="ECO:0000256" key="6">
    <source>
        <dbReference type="ARBA" id="ARBA00022777"/>
    </source>
</evidence>
<keyword evidence="7" id="KW-0067">ATP-binding</keyword>
<dbReference type="InterPro" id="IPR036890">
    <property type="entry name" value="HATPase_C_sf"/>
</dbReference>
<dbReference type="Gene3D" id="3.30.565.10">
    <property type="entry name" value="Histidine kinase-like ATPase, C-terminal domain"/>
    <property type="match status" value="1"/>
</dbReference>
<evidence type="ECO:0000313" key="10">
    <source>
        <dbReference type="EMBL" id="PYF05392.1"/>
    </source>
</evidence>